<evidence type="ECO:0000313" key="1">
    <source>
        <dbReference type="EMBL" id="KRX00766.1"/>
    </source>
</evidence>
<name>A0A0V0QEY0_PSEPJ</name>
<dbReference type="InParanoid" id="A0A0V0QEY0"/>
<proteinExistence type="predicted"/>
<accession>A0A0V0QEY0</accession>
<reference evidence="1 2" key="1">
    <citation type="journal article" date="2015" name="Sci. Rep.">
        <title>Genome of the facultative scuticociliatosis pathogen Pseudocohnilembus persalinus provides insight into its virulence through horizontal gene transfer.</title>
        <authorList>
            <person name="Xiong J."/>
            <person name="Wang G."/>
            <person name="Cheng J."/>
            <person name="Tian M."/>
            <person name="Pan X."/>
            <person name="Warren A."/>
            <person name="Jiang C."/>
            <person name="Yuan D."/>
            <person name="Miao W."/>
        </authorList>
    </citation>
    <scope>NUCLEOTIDE SEQUENCE [LARGE SCALE GENOMIC DNA]</scope>
    <source>
        <strain evidence="1">36N120E</strain>
    </source>
</reference>
<dbReference type="EMBL" id="LDAU01000182">
    <property type="protein sequence ID" value="KRX00766.1"/>
    <property type="molecule type" value="Genomic_DNA"/>
</dbReference>
<evidence type="ECO:0000313" key="2">
    <source>
        <dbReference type="Proteomes" id="UP000054937"/>
    </source>
</evidence>
<gene>
    <name evidence="1" type="ORF">PPERSA_03026</name>
</gene>
<comment type="caution">
    <text evidence="1">The sequence shown here is derived from an EMBL/GenBank/DDBJ whole genome shotgun (WGS) entry which is preliminary data.</text>
</comment>
<sequence>MLIWNTQRRIKYLNSLQEIQVIQYYKPKLIHKFQINTLQSQSQSDLSEDQESPNRNINQAYRDMKASIGYQNQLTEFDSGQKKKQGQLTHQETIALENNSYFKILENNHLYLYQASQI</sequence>
<protein>
    <submittedName>
        <fullName evidence="1">Uncharacterized protein</fullName>
    </submittedName>
</protein>
<dbReference type="Proteomes" id="UP000054937">
    <property type="component" value="Unassembled WGS sequence"/>
</dbReference>
<organism evidence="1 2">
    <name type="scientific">Pseudocohnilembus persalinus</name>
    <name type="common">Ciliate</name>
    <dbReference type="NCBI Taxonomy" id="266149"/>
    <lineage>
        <taxon>Eukaryota</taxon>
        <taxon>Sar</taxon>
        <taxon>Alveolata</taxon>
        <taxon>Ciliophora</taxon>
        <taxon>Intramacronucleata</taxon>
        <taxon>Oligohymenophorea</taxon>
        <taxon>Scuticociliatia</taxon>
        <taxon>Philasterida</taxon>
        <taxon>Pseudocohnilembidae</taxon>
        <taxon>Pseudocohnilembus</taxon>
    </lineage>
</organism>
<keyword evidence="2" id="KW-1185">Reference proteome</keyword>
<dbReference type="AlphaFoldDB" id="A0A0V0QEY0"/>